<sequence length="579" mass="62589">KKHSLQPAIAMSNEDDFPEDLLVFKRLTRIHRQPSGSESDADAWSLHSMASRRSVHSMATTATSATSAATAIGLRRNRASVGGSGGGGGHRGLSRLASLISLLPGRRNAPVVCESPPPEAAVGVDGSVGGAGEVAADSADAAAAAPAGGCLSRRQLDVRACLQELLDLESRFYQRLECALRVYYEPLLQTSGIPEADVREMFHTLPSLAWRGPARLVNRLRPCLQRMRCGRGGCDDDEACWDAGGCGSALLEWATEESAEDGSLGRLVAYCTHLDQSRQAYDRLRRRTKFRDFIQRCLTVRRSLEGLDLWSHLHEPKSHMARYPLILSRLAGYLSSLDNDAEAGRVRQAFDIVQARLTAIDCAMREQDRRCLAKKLLLSEACLPAGLLEPWRWLLQRQTRVLEKTAPGLVQVMPKRGPAVLLLFSDLLIVAKVEESAHSSGASSRGDAATASAAVGHENLRCRQLLLLCGLSASTSGVAQLNLRGVQLASKSNNWGIVGKRHQTSSQRWKPQPPAATAAVSLCLSFGQNAAERSHWLSLIQSAHSCTAACHGSGATMVTETPLRQGSQHSTESGYCTDH</sequence>
<keyword evidence="2" id="KW-0963">Cytoplasm</keyword>
<evidence type="ECO:0000259" key="3">
    <source>
        <dbReference type="PROSITE" id="PS50010"/>
    </source>
</evidence>
<dbReference type="Pfam" id="PF00621">
    <property type="entry name" value="RhoGEF"/>
    <property type="match status" value="1"/>
</dbReference>
<accession>A0A267E7R0</accession>
<comment type="subcellular location">
    <subcellularLocation>
        <location evidence="1">Cytoplasm</location>
    </subcellularLocation>
</comment>
<evidence type="ECO:0000313" key="5">
    <source>
        <dbReference type="Proteomes" id="UP000215902"/>
    </source>
</evidence>
<protein>
    <recommendedName>
        <fullName evidence="3">DH domain-containing protein</fullName>
    </recommendedName>
</protein>
<dbReference type="InterPro" id="IPR035899">
    <property type="entry name" value="DBL_dom_sf"/>
</dbReference>
<dbReference type="SMART" id="SM00325">
    <property type="entry name" value="RhoGEF"/>
    <property type="match status" value="1"/>
</dbReference>
<comment type="caution">
    <text evidence="4">The sequence shown here is derived from an EMBL/GenBank/DDBJ whole genome shotgun (WGS) entry which is preliminary data.</text>
</comment>
<evidence type="ECO:0000313" key="4">
    <source>
        <dbReference type="EMBL" id="PAA57610.1"/>
    </source>
</evidence>
<evidence type="ECO:0000256" key="2">
    <source>
        <dbReference type="ARBA" id="ARBA00022490"/>
    </source>
</evidence>
<name>A0A267E7R0_9PLAT</name>
<proteinExistence type="predicted"/>
<dbReference type="InterPro" id="IPR000219">
    <property type="entry name" value="DH_dom"/>
</dbReference>
<reference evidence="4 5" key="1">
    <citation type="submission" date="2017-06" db="EMBL/GenBank/DDBJ databases">
        <title>A platform for efficient transgenesis in Macrostomum lignano, a flatworm model organism for stem cell research.</title>
        <authorList>
            <person name="Berezikov E."/>
        </authorList>
    </citation>
    <scope>NUCLEOTIDE SEQUENCE [LARGE SCALE GENOMIC DNA]</scope>
    <source>
        <strain evidence="4">DV1</strain>
        <tissue evidence="4">Whole organism</tissue>
    </source>
</reference>
<organism evidence="4 5">
    <name type="scientific">Macrostomum lignano</name>
    <dbReference type="NCBI Taxonomy" id="282301"/>
    <lineage>
        <taxon>Eukaryota</taxon>
        <taxon>Metazoa</taxon>
        <taxon>Spiralia</taxon>
        <taxon>Lophotrochozoa</taxon>
        <taxon>Platyhelminthes</taxon>
        <taxon>Rhabditophora</taxon>
        <taxon>Macrostomorpha</taxon>
        <taxon>Macrostomida</taxon>
        <taxon>Macrostomidae</taxon>
        <taxon>Macrostomum</taxon>
    </lineage>
</organism>
<dbReference type="GO" id="GO:0005737">
    <property type="term" value="C:cytoplasm"/>
    <property type="evidence" value="ECO:0007669"/>
    <property type="project" value="UniProtKB-SubCell"/>
</dbReference>
<dbReference type="GO" id="GO:0035025">
    <property type="term" value="P:positive regulation of Rho protein signal transduction"/>
    <property type="evidence" value="ECO:0007669"/>
    <property type="project" value="TreeGrafter"/>
</dbReference>
<gene>
    <name evidence="4" type="ORF">BOX15_Mlig015489g3</name>
</gene>
<dbReference type="STRING" id="282301.A0A267E7R0"/>
<dbReference type="InterPro" id="IPR051480">
    <property type="entry name" value="Endocytic_GEF_Adapter"/>
</dbReference>
<feature type="domain" description="DH" evidence="3">
    <location>
        <begin position="157"/>
        <end position="363"/>
    </location>
</feature>
<dbReference type="AlphaFoldDB" id="A0A267E7R0"/>
<keyword evidence="5" id="KW-1185">Reference proteome</keyword>
<evidence type="ECO:0000256" key="1">
    <source>
        <dbReference type="ARBA" id="ARBA00004496"/>
    </source>
</evidence>
<feature type="non-terminal residue" evidence="4">
    <location>
        <position position="1"/>
    </location>
</feature>
<dbReference type="PANTHER" id="PTHR46006:SF6">
    <property type="entry name" value="INTERSECTIN-2 ISOFORM X1"/>
    <property type="match status" value="1"/>
</dbReference>
<dbReference type="Gene3D" id="1.20.900.10">
    <property type="entry name" value="Dbl homology (DH) domain"/>
    <property type="match status" value="1"/>
</dbReference>
<dbReference type="PANTHER" id="PTHR46006">
    <property type="entry name" value="RHO GUANINE NUCLEOTIDE EXCHANGE FACTOR AT 64C, ISOFORM A"/>
    <property type="match status" value="1"/>
</dbReference>
<dbReference type="PROSITE" id="PS50010">
    <property type="entry name" value="DH_2"/>
    <property type="match status" value="1"/>
</dbReference>
<dbReference type="Proteomes" id="UP000215902">
    <property type="component" value="Unassembled WGS sequence"/>
</dbReference>
<dbReference type="GO" id="GO:0005085">
    <property type="term" value="F:guanyl-nucleotide exchange factor activity"/>
    <property type="evidence" value="ECO:0007669"/>
    <property type="project" value="InterPro"/>
</dbReference>
<dbReference type="SUPFAM" id="SSF48065">
    <property type="entry name" value="DBL homology domain (DH-domain)"/>
    <property type="match status" value="1"/>
</dbReference>
<dbReference type="EMBL" id="NIVC01002466">
    <property type="protein sequence ID" value="PAA57610.1"/>
    <property type="molecule type" value="Genomic_DNA"/>
</dbReference>